<keyword evidence="2" id="KW-1185">Reference proteome</keyword>
<dbReference type="GO" id="GO:0043937">
    <property type="term" value="P:regulation of sporulation"/>
    <property type="evidence" value="ECO:0007669"/>
    <property type="project" value="InterPro"/>
</dbReference>
<name>A0A1T4R7U4_9FIRM</name>
<dbReference type="Proteomes" id="UP000189933">
    <property type="component" value="Unassembled WGS sequence"/>
</dbReference>
<reference evidence="2" key="1">
    <citation type="submission" date="2017-02" db="EMBL/GenBank/DDBJ databases">
        <authorList>
            <person name="Varghese N."/>
            <person name="Submissions S."/>
        </authorList>
    </citation>
    <scope>NUCLEOTIDE SEQUENCE [LARGE SCALE GENOMIC DNA]</scope>
    <source>
        <strain evidence="2">DSM 16521</strain>
    </source>
</reference>
<dbReference type="RefSeq" id="WP_159071800.1">
    <property type="nucleotide sequence ID" value="NZ_FUXM01000026.1"/>
</dbReference>
<gene>
    <name evidence="1" type="ORF">SAMN02745885_01969</name>
</gene>
<evidence type="ECO:0000313" key="1">
    <source>
        <dbReference type="EMBL" id="SKA12084.1"/>
    </source>
</evidence>
<sequence length="53" mass="6176">MSKEELLSAISRQQRQLAEILARNGQNFLAADVYALSRELDKLIVQYLREYGY</sequence>
<dbReference type="Pfam" id="PF09388">
    <property type="entry name" value="SpoOE-like"/>
    <property type="match status" value="1"/>
</dbReference>
<dbReference type="GO" id="GO:0046983">
    <property type="term" value="F:protein dimerization activity"/>
    <property type="evidence" value="ECO:0007669"/>
    <property type="project" value="InterPro"/>
</dbReference>
<dbReference type="InterPro" id="IPR037208">
    <property type="entry name" value="Spo0E-like_sf"/>
</dbReference>
<dbReference type="SUPFAM" id="SSF140500">
    <property type="entry name" value="BAS1536-like"/>
    <property type="match status" value="1"/>
</dbReference>
<proteinExistence type="predicted"/>
<organism evidence="1 2">
    <name type="scientific">Carboxydocella sporoproducens DSM 16521</name>
    <dbReference type="NCBI Taxonomy" id="1121270"/>
    <lineage>
        <taxon>Bacteria</taxon>
        <taxon>Bacillati</taxon>
        <taxon>Bacillota</taxon>
        <taxon>Clostridia</taxon>
        <taxon>Eubacteriales</taxon>
        <taxon>Clostridiales Family XVI. Incertae Sedis</taxon>
        <taxon>Carboxydocella</taxon>
    </lineage>
</organism>
<evidence type="ECO:0000313" key="2">
    <source>
        <dbReference type="Proteomes" id="UP000189933"/>
    </source>
</evidence>
<protein>
    <submittedName>
        <fullName evidence="1">Spo0E like sporulation regulatory protein</fullName>
    </submittedName>
</protein>
<dbReference type="AlphaFoldDB" id="A0A1T4R7U4"/>
<dbReference type="InterPro" id="IPR018540">
    <property type="entry name" value="Spo0E-like"/>
</dbReference>
<accession>A0A1T4R7U4</accession>
<dbReference type="EMBL" id="FUXM01000026">
    <property type="protein sequence ID" value="SKA12084.1"/>
    <property type="molecule type" value="Genomic_DNA"/>
</dbReference>
<dbReference type="Gene3D" id="4.10.280.10">
    <property type="entry name" value="Helix-loop-helix DNA-binding domain"/>
    <property type="match status" value="1"/>
</dbReference>
<dbReference type="InterPro" id="IPR036638">
    <property type="entry name" value="HLH_DNA-bd_sf"/>
</dbReference>